<dbReference type="GO" id="GO:0004252">
    <property type="term" value="F:serine-type endopeptidase activity"/>
    <property type="evidence" value="ECO:0007669"/>
    <property type="project" value="TreeGrafter"/>
</dbReference>
<dbReference type="KEGG" id="rxy:Rxyl_2910"/>
<dbReference type="SUPFAM" id="SSF53474">
    <property type="entry name" value="alpha/beta-Hydrolases"/>
    <property type="match status" value="1"/>
</dbReference>
<keyword evidence="5" id="KW-1185">Reference proteome</keyword>
<dbReference type="ESTHER" id="rubxd-Q1AS08">
    <property type="family name" value="Prolyl_oligopeptidase_S9"/>
</dbReference>
<organism evidence="4 5">
    <name type="scientific">Rubrobacter xylanophilus (strain DSM 9941 / JCM 11954 / NBRC 16129 / PRD-1)</name>
    <dbReference type="NCBI Taxonomy" id="266117"/>
    <lineage>
        <taxon>Bacteria</taxon>
        <taxon>Bacillati</taxon>
        <taxon>Actinomycetota</taxon>
        <taxon>Rubrobacteria</taxon>
        <taxon>Rubrobacterales</taxon>
        <taxon>Rubrobacteraceae</taxon>
        <taxon>Rubrobacter</taxon>
    </lineage>
</organism>
<dbReference type="EMBL" id="CP000386">
    <property type="protein sequence ID" value="ABG05820.1"/>
    <property type="molecule type" value="Genomic_DNA"/>
</dbReference>
<protein>
    <submittedName>
        <fullName evidence="4">Peptidase S9, prolyl oligopeptidase active site region</fullName>
    </submittedName>
</protein>
<dbReference type="PANTHER" id="PTHR42776">
    <property type="entry name" value="SERINE PEPTIDASE S9 FAMILY MEMBER"/>
    <property type="match status" value="1"/>
</dbReference>
<dbReference type="eggNOG" id="COG0823">
    <property type="taxonomic scope" value="Bacteria"/>
</dbReference>
<proteinExistence type="predicted"/>
<dbReference type="InterPro" id="IPR001375">
    <property type="entry name" value="Peptidase_S9_cat"/>
</dbReference>
<dbReference type="InterPro" id="IPR029058">
    <property type="entry name" value="AB_hydrolase_fold"/>
</dbReference>
<dbReference type="SUPFAM" id="SSF69304">
    <property type="entry name" value="Tricorn protease N-terminal domain"/>
    <property type="match status" value="1"/>
</dbReference>
<dbReference type="Proteomes" id="UP000006637">
    <property type="component" value="Chromosome"/>
</dbReference>
<dbReference type="STRING" id="266117.Rxyl_2910"/>
<evidence type="ECO:0000259" key="3">
    <source>
        <dbReference type="Pfam" id="PF00326"/>
    </source>
</evidence>
<evidence type="ECO:0000256" key="1">
    <source>
        <dbReference type="ARBA" id="ARBA00022801"/>
    </source>
</evidence>
<keyword evidence="2" id="KW-0645">Protease</keyword>
<dbReference type="PANTHER" id="PTHR42776:SF27">
    <property type="entry name" value="DIPEPTIDYL PEPTIDASE FAMILY MEMBER 6"/>
    <property type="match status" value="1"/>
</dbReference>
<reference evidence="4 5" key="1">
    <citation type="submission" date="2006-06" db="EMBL/GenBank/DDBJ databases">
        <title>Complete sequence of Rubrobacter xylanophilus DSM 9941.</title>
        <authorList>
            <consortium name="US DOE Joint Genome Institute"/>
            <person name="Copeland A."/>
            <person name="Lucas S."/>
            <person name="Lapidus A."/>
            <person name="Barry K."/>
            <person name="Detter J.C."/>
            <person name="Glavina del Rio T."/>
            <person name="Hammon N."/>
            <person name="Israni S."/>
            <person name="Dalin E."/>
            <person name="Tice H."/>
            <person name="Pitluck S."/>
            <person name="Munk A.C."/>
            <person name="Brettin T."/>
            <person name="Bruce D."/>
            <person name="Han C."/>
            <person name="Tapia R."/>
            <person name="Gilna P."/>
            <person name="Schmutz J."/>
            <person name="Larimer F."/>
            <person name="Land M."/>
            <person name="Hauser L."/>
            <person name="Kyrpides N."/>
            <person name="Lykidis A."/>
            <person name="da Costa M.S."/>
            <person name="Rainey F.A."/>
            <person name="Empadinhas N."/>
            <person name="Jolivet E."/>
            <person name="Battista J.R."/>
            <person name="Richardson P."/>
        </authorList>
    </citation>
    <scope>NUCLEOTIDE SEQUENCE [LARGE SCALE GENOMIC DNA]</scope>
    <source>
        <strain evidence="5">DSM 9941 / NBRC 16129 / PRD-1</strain>
    </source>
</reference>
<gene>
    <name evidence="4" type="ordered locus">Rxyl_2910</name>
</gene>
<dbReference type="GO" id="GO:0006508">
    <property type="term" value="P:proteolysis"/>
    <property type="evidence" value="ECO:0007669"/>
    <property type="project" value="InterPro"/>
</dbReference>
<dbReference type="Gene3D" id="2.120.10.30">
    <property type="entry name" value="TolB, C-terminal domain"/>
    <property type="match status" value="1"/>
</dbReference>
<keyword evidence="2" id="KW-0720">Serine protease</keyword>
<sequence length="606" mass="67153">MSGAAEGFLEELLSVPGLSHPLVSPDGGRAAWSWSRLGPAADVFFAPLDGSRPPARLTETPEDTFPVSWTPDGEGLVVRQDRGGDERARLFLVRLRRPGEMEPLTDPEPDFYVRGGQLHPNGRWLVYGANADPETGEEIEPTVVYRRDLRTGELRALARPRRGGPCRPELNRQGDLVLYQRHDEHPAGQQIWVVDIEGAEDRKVLDFGPASKVEATWLPDGRRILFAAETERGRRPGVLEPGGEVRWLAGGERDVERAFAAPDGTAVLLEAAGGRTRALLVDPDSGEEGRLETPRGSFVPLARTGDGWAGVYREARSPADLVALDPRRGAMRSLTRLPERTRLRPARLVPAEDFCWRSVDGLAVHGWLYRAPGRAKGAVVLVHGGPTSRSEDRFDPQIQYLLRRGFNVLCPNYRGSTGYGLEFQEKIKEDGWGGREQEDIRTGIEALLRAGLAGPGRVGVTGASYGGYSAWCAITRYPPELVAAAAPICGMTDLALDYRTTRPDLRPYSEEMLGGPPEKVPERYRERSPINFVGNIRGRLLIVQGLRDPNVSPENLRAVLRELERHRIPYELLAFENEGHGVLRPENQRTLYRRLAAFFERAFDGA</sequence>
<dbReference type="Gene3D" id="2.120.10.60">
    <property type="entry name" value="Tricorn protease N-terminal domain"/>
    <property type="match status" value="1"/>
</dbReference>
<dbReference type="PhylomeDB" id="Q1AS08"/>
<evidence type="ECO:0000313" key="4">
    <source>
        <dbReference type="EMBL" id="ABG05820.1"/>
    </source>
</evidence>
<dbReference type="eggNOG" id="COG1506">
    <property type="taxonomic scope" value="Bacteria"/>
</dbReference>
<dbReference type="Pfam" id="PF00326">
    <property type="entry name" value="Peptidase_S9"/>
    <property type="match status" value="1"/>
</dbReference>
<dbReference type="AlphaFoldDB" id="Q1AS08"/>
<evidence type="ECO:0000256" key="2">
    <source>
        <dbReference type="ARBA" id="ARBA00022825"/>
    </source>
</evidence>
<evidence type="ECO:0000313" key="5">
    <source>
        <dbReference type="Proteomes" id="UP000006637"/>
    </source>
</evidence>
<dbReference type="HOGENOM" id="CLU_008615_3_2_11"/>
<dbReference type="InterPro" id="IPR011042">
    <property type="entry name" value="6-blade_b-propeller_TolB-like"/>
</dbReference>
<accession>Q1AS08</accession>
<dbReference type="OrthoDB" id="128799at2"/>
<name>Q1AS08_RUBXD</name>
<dbReference type="RefSeq" id="WP_011565829.1">
    <property type="nucleotide sequence ID" value="NC_008148.1"/>
</dbReference>
<dbReference type="Pfam" id="PF07676">
    <property type="entry name" value="PD40"/>
    <property type="match status" value="1"/>
</dbReference>
<feature type="domain" description="Peptidase S9 prolyl oligopeptidase catalytic" evidence="3">
    <location>
        <begin position="394"/>
        <end position="604"/>
    </location>
</feature>
<dbReference type="Gene3D" id="3.40.50.1820">
    <property type="entry name" value="alpha/beta hydrolase"/>
    <property type="match status" value="1"/>
</dbReference>
<dbReference type="InterPro" id="IPR011659">
    <property type="entry name" value="WD40"/>
</dbReference>
<keyword evidence="1" id="KW-0378">Hydrolase</keyword>